<keyword evidence="2" id="KW-0378">Hydrolase</keyword>
<dbReference type="SUPFAM" id="SSF53098">
    <property type="entry name" value="Ribonuclease H-like"/>
    <property type="match status" value="1"/>
</dbReference>
<dbReference type="PANTHER" id="PTHR42648:SF27">
    <property type="entry name" value="RNA-DIRECTED DNA POLYMERASE"/>
    <property type="match status" value="1"/>
</dbReference>
<evidence type="ECO:0000259" key="3">
    <source>
        <dbReference type="Pfam" id="PF07727"/>
    </source>
</evidence>
<dbReference type="InterPro" id="IPR036397">
    <property type="entry name" value="RNaseH_sf"/>
</dbReference>
<protein>
    <submittedName>
        <fullName evidence="4">Retrotransposon protein, putative, ty1-copia subclass</fullName>
    </submittedName>
</protein>
<feature type="domain" description="Reverse transcriptase Ty1/copia-type" evidence="3">
    <location>
        <begin position="174"/>
        <end position="293"/>
    </location>
</feature>
<dbReference type="PANTHER" id="PTHR42648">
    <property type="entry name" value="TRANSPOSASE, PUTATIVE-RELATED"/>
    <property type="match status" value="1"/>
</dbReference>
<reference evidence="4" key="2">
    <citation type="submission" date="2022-01" db="EMBL/GenBank/DDBJ databases">
        <authorList>
            <person name="Yamashiro T."/>
            <person name="Shiraishi A."/>
            <person name="Satake H."/>
            <person name="Nakayama K."/>
        </authorList>
    </citation>
    <scope>NUCLEOTIDE SEQUENCE</scope>
</reference>
<sequence>MECWNIRLQIGFVCDLSIRLFGNDGLNHPFIGSCERGEGLLDLVHTYVCGPFRSTTKDGKCYYVTFTDAFSRHGYVYLIKHKLDTFEVFKRNQNKVENQLGRKIKKRSQDKLEAISEKFIFVGYPEESFRYLFYKPKDNVSLLADEEPMCTLTINKSGDTVKQMNIPLHIHEQVEEVSGWQAEAGEWIFKKKIDMDGKVHTYKARLVMKGYTQTHGIDYEENFSPVAKIKSIRIMLAIAMIHDYEICQMDVKTAFLNEKVTEDVFMAQPEGFENAKYPKRVCKLQKAIYGLKTGFRSGISVPCGTSTIWIF</sequence>
<evidence type="ECO:0000256" key="2">
    <source>
        <dbReference type="ARBA" id="ARBA00022801"/>
    </source>
</evidence>
<dbReference type="EMBL" id="BQNB010009794">
    <property type="protein sequence ID" value="GJS68482.1"/>
    <property type="molecule type" value="Genomic_DNA"/>
</dbReference>
<name>A0ABQ4XU14_9ASTR</name>
<evidence type="ECO:0000313" key="4">
    <source>
        <dbReference type="EMBL" id="GJS68482.1"/>
    </source>
</evidence>
<gene>
    <name evidence="4" type="ORF">Tco_0683047</name>
</gene>
<dbReference type="InterPro" id="IPR012337">
    <property type="entry name" value="RNaseH-like_sf"/>
</dbReference>
<evidence type="ECO:0000313" key="5">
    <source>
        <dbReference type="Proteomes" id="UP001151760"/>
    </source>
</evidence>
<dbReference type="Gene3D" id="3.30.420.10">
    <property type="entry name" value="Ribonuclease H-like superfamily/Ribonuclease H"/>
    <property type="match status" value="1"/>
</dbReference>
<evidence type="ECO:0000256" key="1">
    <source>
        <dbReference type="ARBA" id="ARBA00022723"/>
    </source>
</evidence>
<dbReference type="InterPro" id="IPR013103">
    <property type="entry name" value="RVT_2"/>
</dbReference>
<proteinExistence type="predicted"/>
<dbReference type="Proteomes" id="UP001151760">
    <property type="component" value="Unassembled WGS sequence"/>
</dbReference>
<comment type="caution">
    <text evidence="4">The sequence shown here is derived from an EMBL/GenBank/DDBJ whole genome shotgun (WGS) entry which is preliminary data.</text>
</comment>
<dbReference type="Pfam" id="PF07727">
    <property type="entry name" value="RVT_2"/>
    <property type="match status" value="1"/>
</dbReference>
<keyword evidence="1" id="KW-0479">Metal-binding</keyword>
<keyword evidence="5" id="KW-1185">Reference proteome</keyword>
<reference evidence="4" key="1">
    <citation type="journal article" date="2022" name="Int. J. Mol. Sci.">
        <title>Draft Genome of Tanacetum Coccineum: Genomic Comparison of Closely Related Tanacetum-Family Plants.</title>
        <authorList>
            <person name="Yamashiro T."/>
            <person name="Shiraishi A."/>
            <person name="Nakayama K."/>
            <person name="Satake H."/>
        </authorList>
    </citation>
    <scope>NUCLEOTIDE SEQUENCE</scope>
</reference>
<organism evidence="4 5">
    <name type="scientific">Tanacetum coccineum</name>
    <dbReference type="NCBI Taxonomy" id="301880"/>
    <lineage>
        <taxon>Eukaryota</taxon>
        <taxon>Viridiplantae</taxon>
        <taxon>Streptophyta</taxon>
        <taxon>Embryophyta</taxon>
        <taxon>Tracheophyta</taxon>
        <taxon>Spermatophyta</taxon>
        <taxon>Magnoliopsida</taxon>
        <taxon>eudicotyledons</taxon>
        <taxon>Gunneridae</taxon>
        <taxon>Pentapetalae</taxon>
        <taxon>asterids</taxon>
        <taxon>campanulids</taxon>
        <taxon>Asterales</taxon>
        <taxon>Asteraceae</taxon>
        <taxon>Asteroideae</taxon>
        <taxon>Anthemideae</taxon>
        <taxon>Anthemidinae</taxon>
        <taxon>Tanacetum</taxon>
    </lineage>
</organism>
<dbReference type="InterPro" id="IPR039537">
    <property type="entry name" value="Retrotran_Ty1/copia-like"/>
</dbReference>
<accession>A0ABQ4XU14</accession>